<feature type="transmembrane region" description="Helical" evidence="2">
    <location>
        <begin position="28"/>
        <end position="51"/>
    </location>
</feature>
<sequence length="660" mass="74542">MPLLPNIPSDRVHSGWWRNLTAPAYRQYLWSATNVEAVIILGILGILGTIAGDKLWPIMRHYLQPNIQLPDPENLRLKLSRMDAIKAFWAKMKGLSRRHRQALRPVDTTIELRFGLFAILNIVSFLILGIFIPFLLAEGLQGEAIVLARKDLQGSYSNLRNSAAFDKGVRERTSDDFRTCVTDSRNWSQTAYCADLRKTLPSYTTENMDLRDPVFAELPYQFLVEKGDTNYKALRLGRNITFQDAGFNVKPGGKKLLHELTCVPVSLDPFITYVNGSFEENNRVSKRFVNGAFELRVPDLLPSALEQGQGLMFDVVLHDSMLLGTSNDMDSGRETYVYPVKTVINHGDQGATWFQTDVDATLPWIEYKGNPALATHLRDDLAVGMLYGSPTVYTRFRLQNFLLTFKPGRSPVPQITGSPSDDPIYGAHRHGYGAGYVADREVSALGCAEVFKVCSEDECVARPIGHFDGWLDRCYPAIMSVWVSAQNDPIYAWTRNFLVNSPNQSRRWQDDVEERFVRSMLRFRYAATYAAEQDVATKALYPEVRWETYPLLSLYRNPDYTNVNLLGFAATASGYLYIIAARYRLALLSPLTLPLKFSARAARTGLEKLKAFIVFAKFCIFVVAARPNTVPLDTLHSTQDNDEPDNPPRMARNRSNEATV</sequence>
<dbReference type="EMBL" id="MU003693">
    <property type="protein sequence ID" value="KAF2816005.1"/>
    <property type="molecule type" value="Genomic_DNA"/>
</dbReference>
<dbReference type="GeneID" id="54459693"/>
<feature type="transmembrane region" description="Helical" evidence="2">
    <location>
        <begin position="114"/>
        <end position="136"/>
    </location>
</feature>
<evidence type="ECO:0000313" key="3">
    <source>
        <dbReference type="EMBL" id="KAF2816005.1"/>
    </source>
</evidence>
<dbReference type="AlphaFoldDB" id="A0A6A6Z6Y5"/>
<organism evidence="3">
    <name type="scientific">Mytilinidion resinicola</name>
    <dbReference type="NCBI Taxonomy" id="574789"/>
    <lineage>
        <taxon>Eukaryota</taxon>
        <taxon>Fungi</taxon>
        <taxon>Dikarya</taxon>
        <taxon>Ascomycota</taxon>
        <taxon>Pezizomycotina</taxon>
        <taxon>Dothideomycetes</taxon>
        <taxon>Pleosporomycetidae</taxon>
        <taxon>Mytilinidiales</taxon>
        <taxon>Mytilinidiaceae</taxon>
        <taxon>Mytilinidion</taxon>
    </lineage>
</organism>
<keyword evidence="4" id="KW-1185">Reference proteome</keyword>
<keyword evidence="2" id="KW-1133">Transmembrane helix</keyword>
<feature type="region of interest" description="Disordered" evidence="1">
    <location>
        <begin position="633"/>
        <end position="660"/>
    </location>
</feature>
<dbReference type="OrthoDB" id="3797833at2759"/>
<name>A0A6A6Z6Y5_9PEZI</name>
<proteinExistence type="predicted"/>
<gene>
    <name evidence="3 5" type="ORF">BDZ99DRAFT_457924</name>
</gene>
<keyword evidence="2" id="KW-0812">Transmembrane</keyword>
<accession>A0A6A6Z6Y5</accession>
<evidence type="ECO:0000313" key="4">
    <source>
        <dbReference type="Proteomes" id="UP000504636"/>
    </source>
</evidence>
<dbReference type="RefSeq" id="XP_033582969.1">
    <property type="nucleotide sequence ID" value="XM_033718800.1"/>
</dbReference>
<reference evidence="5" key="3">
    <citation type="submission" date="2025-04" db="UniProtKB">
        <authorList>
            <consortium name="RefSeq"/>
        </authorList>
    </citation>
    <scope>IDENTIFICATION</scope>
    <source>
        <strain evidence="5">CBS 304.34</strain>
    </source>
</reference>
<keyword evidence="2" id="KW-0472">Membrane</keyword>
<protein>
    <submittedName>
        <fullName evidence="3 5">Uncharacterized protein</fullName>
    </submittedName>
</protein>
<evidence type="ECO:0000256" key="1">
    <source>
        <dbReference type="SAM" id="MobiDB-lite"/>
    </source>
</evidence>
<reference evidence="5" key="2">
    <citation type="submission" date="2020-04" db="EMBL/GenBank/DDBJ databases">
        <authorList>
            <consortium name="NCBI Genome Project"/>
        </authorList>
    </citation>
    <scope>NUCLEOTIDE SEQUENCE</scope>
    <source>
        <strain evidence="5">CBS 304.34</strain>
    </source>
</reference>
<evidence type="ECO:0000313" key="5">
    <source>
        <dbReference type="RefSeq" id="XP_033582969.1"/>
    </source>
</evidence>
<evidence type="ECO:0000256" key="2">
    <source>
        <dbReference type="SAM" id="Phobius"/>
    </source>
</evidence>
<reference evidence="3 5" key="1">
    <citation type="journal article" date="2020" name="Stud. Mycol.">
        <title>101 Dothideomycetes genomes: a test case for predicting lifestyles and emergence of pathogens.</title>
        <authorList>
            <person name="Haridas S."/>
            <person name="Albert R."/>
            <person name="Binder M."/>
            <person name="Bloem J."/>
            <person name="Labutti K."/>
            <person name="Salamov A."/>
            <person name="Andreopoulos B."/>
            <person name="Baker S."/>
            <person name="Barry K."/>
            <person name="Bills G."/>
            <person name="Bluhm B."/>
            <person name="Cannon C."/>
            <person name="Castanera R."/>
            <person name="Culley D."/>
            <person name="Daum C."/>
            <person name="Ezra D."/>
            <person name="Gonzalez J."/>
            <person name="Henrissat B."/>
            <person name="Kuo A."/>
            <person name="Liang C."/>
            <person name="Lipzen A."/>
            <person name="Lutzoni F."/>
            <person name="Magnuson J."/>
            <person name="Mondo S."/>
            <person name="Nolan M."/>
            <person name="Ohm R."/>
            <person name="Pangilinan J."/>
            <person name="Park H.-J."/>
            <person name="Ramirez L."/>
            <person name="Alfaro M."/>
            <person name="Sun H."/>
            <person name="Tritt A."/>
            <person name="Yoshinaga Y."/>
            <person name="Zwiers L.-H."/>
            <person name="Turgeon B."/>
            <person name="Goodwin S."/>
            <person name="Spatafora J."/>
            <person name="Crous P."/>
            <person name="Grigoriev I."/>
        </authorList>
    </citation>
    <scope>NUCLEOTIDE SEQUENCE</scope>
    <source>
        <strain evidence="3 5">CBS 304.34</strain>
    </source>
</reference>
<dbReference type="Proteomes" id="UP000504636">
    <property type="component" value="Unplaced"/>
</dbReference>